<dbReference type="Proteomes" id="UP001642260">
    <property type="component" value="Unassembled WGS sequence"/>
</dbReference>
<accession>A0ABC8KUP6</accession>
<evidence type="ECO:0000256" key="3">
    <source>
        <dbReference type="ARBA" id="ARBA00023015"/>
    </source>
</evidence>
<dbReference type="FunFam" id="1.10.10.60:FF:000007">
    <property type="entry name" value="Two-component response regulator"/>
    <property type="match status" value="1"/>
</dbReference>
<comment type="similarity">
    <text evidence="2">Belongs to the MYB-CC family.</text>
</comment>
<evidence type="ECO:0000256" key="7">
    <source>
        <dbReference type="SAM" id="MobiDB-lite"/>
    </source>
</evidence>
<keyword evidence="5" id="KW-0804">Transcription</keyword>
<reference evidence="9 10" key="1">
    <citation type="submission" date="2022-03" db="EMBL/GenBank/DDBJ databases">
        <authorList>
            <person name="Macdonald S."/>
            <person name="Ahmed S."/>
            <person name="Newling K."/>
        </authorList>
    </citation>
    <scope>NUCLEOTIDE SEQUENCE [LARGE SCALE GENOMIC DNA]</scope>
</reference>
<keyword evidence="6" id="KW-0539">Nucleus</keyword>
<comment type="caution">
    <text evidence="9">The sequence shown here is derived from an EMBL/GenBank/DDBJ whole genome shotgun (WGS) entry which is preliminary data.</text>
</comment>
<sequence length="352" mass="39421">METRPFRSITNSLAHTSPVPNPSVEAEIHNQYMASPYRLLSPNGGSAVGHNIYSNELHNPSMVSQSDTTFIPEMLDWDPASSIPADLSDFPLDIPIQMEEEEDGGILASDDIHRQIDLAELDEDMITDDDENPLMSALWNDLFLDTSSTSASKVQEPTMIIQQPQVAMHQNSPIVSTVSSNSNNNSFTSNNTAAAAKGRVRWTPDLHDAFVKAVNQLGGMAKAKPKAVLKHMKIQGLTIFHVKSHLQKYRTARHAPEPSKAGSPETKFTTVERVTSLDTKSGMYITEALRIQIEVQKQLHEQLEIQRKMQLQIEKQGKALLMMIEKQNLNFGQPEREEEADSRRSKRPRNNE</sequence>
<dbReference type="Gene3D" id="1.10.10.60">
    <property type="entry name" value="Homeodomain-like"/>
    <property type="match status" value="1"/>
</dbReference>
<evidence type="ECO:0000313" key="10">
    <source>
        <dbReference type="Proteomes" id="UP001642260"/>
    </source>
</evidence>
<dbReference type="PANTHER" id="PTHR31499:SF80">
    <property type="entry name" value="HTH MYB-TYPE DOMAIN-CONTAINING PROTEIN"/>
    <property type="match status" value="1"/>
</dbReference>
<keyword evidence="4" id="KW-0175">Coiled coil</keyword>
<evidence type="ECO:0000256" key="4">
    <source>
        <dbReference type="ARBA" id="ARBA00023054"/>
    </source>
</evidence>
<dbReference type="EMBL" id="CAKOAT010299599">
    <property type="protein sequence ID" value="CAH8361193.1"/>
    <property type="molecule type" value="Genomic_DNA"/>
</dbReference>
<dbReference type="InterPro" id="IPR046955">
    <property type="entry name" value="PHR1-like"/>
</dbReference>
<evidence type="ECO:0000256" key="2">
    <source>
        <dbReference type="ARBA" id="ARBA00006783"/>
    </source>
</evidence>
<keyword evidence="3" id="KW-0805">Transcription regulation</keyword>
<dbReference type="Pfam" id="PF00249">
    <property type="entry name" value="Myb_DNA-binding"/>
    <property type="match status" value="1"/>
</dbReference>
<dbReference type="InterPro" id="IPR017930">
    <property type="entry name" value="Myb_dom"/>
</dbReference>
<dbReference type="AlphaFoldDB" id="A0ABC8KUP6"/>
<gene>
    <name evidence="9" type="ORF">ERUC_LOCUS26949</name>
</gene>
<feature type="region of interest" description="Disordered" evidence="7">
    <location>
        <begin position="328"/>
        <end position="352"/>
    </location>
</feature>
<evidence type="ECO:0000313" key="9">
    <source>
        <dbReference type="EMBL" id="CAH8361193.1"/>
    </source>
</evidence>
<name>A0ABC8KUP6_ERUVS</name>
<dbReference type="Pfam" id="PF14379">
    <property type="entry name" value="Myb_CC_LHEQLE"/>
    <property type="match status" value="1"/>
</dbReference>
<evidence type="ECO:0000256" key="5">
    <source>
        <dbReference type="ARBA" id="ARBA00023163"/>
    </source>
</evidence>
<dbReference type="GO" id="GO:0005634">
    <property type="term" value="C:nucleus"/>
    <property type="evidence" value="ECO:0007669"/>
    <property type="project" value="UniProtKB-SubCell"/>
</dbReference>
<dbReference type="InterPro" id="IPR025756">
    <property type="entry name" value="Myb_CC_LHEQLE"/>
</dbReference>
<dbReference type="NCBIfam" id="TIGR01557">
    <property type="entry name" value="myb_SHAQKYF"/>
    <property type="match status" value="1"/>
</dbReference>
<feature type="domain" description="HTH myb-type" evidence="8">
    <location>
        <begin position="194"/>
        <end position="254"/>
    </location>
</feature>
<evidence type="ECO:0000256" key="6">
    <source>
        <dbReference type="ARBA" id="ARBA00023242"/>
    </source>
</evidence>
<protein>
    <recommendedName>
        <fullName evidence="8">HTH myb-type domain-containing protein</fullName>
    </recommendedName>
</protein>
<dbReference type="PANTHER" id="PTHR31499">
    <property type="entry name" value="MYB FAMILY TRANSCRIPTION FACTOR PHL11"/>
    <property type="match status" value="1"/>
</dbReference>
<dbReference type="InterPro" id="IPR006447">
    <property type="entry name" value="Myb_dom_plants"/>
</dbReference>
<keyword evidence="10" id="KW-1185">Reference proteome</keyword>
<feature type="region of interest" description="Disordered" evidence="7">
    <location>
        <begin position="1"/>
        <end position="22"/>
    </location>
</feature>
<organism evidence="9 10">
    <name type="scientific">Eruca vesicaria subsp. sativa</name>
    <name type="common">Garden rocket</name>
    <name type="synonym">Eruca sativa</name>
    <dbReference type="NCBI Taxonomy" id="29727"/>
    <lineage>
        <taxon>Eukaryota</taxon>
        <taxon>Viridiplantae</taxon>
        <taxon>Streptophyta</taxon>
        <taxon>Embryophyta</taxon>
        <taxon>Tracheophyta</taxon>
        <taxon>Spermatophyta</taxon>
        <taxon>Magnoliopsida</taxon>
        <taxon>eudicotyledons</taxon>
        <taxon>Gunneridae</taxon>
        <taxon>Pentapetalae</taxon>
        <taxon>rosids</taxon>
        <taxon>malvids</taxon>
        <taxon>Brassicales</taxon>
        <taxon>Brassicaceae</taxon>
        <taxon>Brassiceae</taxon>
        <taxon>Eruca</taxon>
    </lineage>
</organism>
<evidence type="ECO:0000259" key="8">
    <source>
        <dbReference type="PROSITE" id="PS51294"/>
    </source>
</evidence>
<evidence type="ECO:0000256" key="1">
    <source>
        <dbReference type="ARBA" id="ARBA00004123"/>
    </source>
</evidence>
<dbReference type="InterPro" id="IPR001005">
    <property type="entry name" value="SANT/Myb"/>
</dbReference>
<dbReference type="InterPro" id="IPR009057">
    <property type="entry name" value="Homeodomain-like_sf"/>
</dbReference>
<dbReference type="SUPFAM" id="SSF46689">
    <property type="entry name" value="Homeodomain-like"/>
    <property type="match status" value="1"/>
</dbReference>
<comment type="subcellular location">
    <subcellularLocation>
        <location evidence="1">Nucleus</location>
    </subcellularLocation>
</comment>
<proteinExistence type="inferred from homology"/>
<dbReference type="PROSITE" id="PS51294">
    <property type="entry name" value="HTH_MYB"/>
    <property type="match status" value="1"/>
</dbReference>
<dbReference type="GO" id="GO:0010468">
    <property type="term" value="P:regulation of gene expression"/>
    <property type="evidence" value="ECO:0007669"/>
    <property type="project" value="UniProtKB-ARBA"/>
</dbReference>